<dbReference type="Proteomes" id="UP000024635">
    <property type="component" value="Unassembled WGS sequence"/>
</dbReference>
<protein>
    <submittedName>
        <fullName evidence="1">Uncharacterized protein</fullName>
    </submittedName>
</protein>
<evidence type="ECO:0000313" key="2">
    <source>
        <dbReference type="Proteomes" id="UP000024635"/>
    </source>
</evidence>
<evidence type="ECO:0000313" key="1">
    <source>
        <dbReference type="EMBL" id="EYC04300.1"/>
    </source>
</evidence>
<dbReference type="EMBL" id="JARK01001424">
    <property type="protein sequence ID" value="EYC04300.1"/>
    <property type="molecule type" value="Genomic_DNA"/>
</dbReference>
<reference evidence="2" key="1">
    <citation type="journal article" date="2015" name="Nat. Genet.">
        <title>The genome and transcriptome of the zoonotic hookworm Ancylostoma ceylanicum identify infection-specific gene families.</title>
        <authorList>
            <person name="Schwarz E.M."/>
            <person name="Hu Y."/>
            <person name="Antoshechkin I."/>
            <person name="Miller M.M."/>
            <person name="Sternberg P.W."/>
            <person name="Aroian R.V."/>
        </authorList>
    </citation>
    <scope>NUCLEOTIDE SEQUENCE</scope>
    <source>
        <strain evidence="2">HY135</strain>
    </source>
</reference>
<name>A0A016TNG3_9BILA</name>
<keyword evidence="2" id="KW-1185">Reference proteome</keyword>
<proteinExistence type="predicted"/>
<sequence>MAVIRLLFDCYSVVDHERESNLIAIKWQVDDSPRANIVSSNDRCYSPLERRGSVWSSFSAFFPGNTLVCAAVEGQAHLFCWCRAVLIYPAAVEAVLAILQRNGRWLVFERSSFCCCRGGGYYSSASQGAVVCLSWNATRILIG</sequence>
<comment type="caution">
    <text evidence="1">The sequence shown here is derived from an EMBL/GenBank/DDBJ whole genome shotgun (WGS) entry which is preliminary data.</text>
</comment>
<accession>A0A016TNG3</accession>
<dbReference type="AlphaFoldDB" id="A0A016TNG3"/>
<organism evidence="1 2">
    <name type="scientific">Ancylostoma ceylanicum</name>
    <dbReference type="NCBI Taxonomy" id="53326"/>
    <lineage>
        <taxon>Eukaryota</taxon>
        <taxon>Metazoa</taxon>
        <taxon>Ecdysozoa</taxon>
        <taxon>Nematoda</taxon>
        <taxon>Chromadorea</taxon>
        <taxon>Rhabditida</taxon>
        <taxon>Rhabditina</taxon>
        <taxon>Rhabditomorpha</taxon>
        <taxon>Strongyloidea</taxon>
        <taxon>Ancylostomatidae</taxon>
        <taxon>Ancylostomatinae</taxon>
        <taxon>Ancylostoma</taxon>
    </lineage>
</organism>
<gene>
    <name evidence="1" type="primary">Acey_s0088.g2130</name>
    <name evidence="1" type="ORF">Y032_0088g2130</name>
</gene>